<evidence type="ECO:0000313" key="1">
    <source>
        <dbReference type="EMBL" id="KAJ8001549.1"/>
    </source>
</evidence>
<evidence type="ECO:0000313" key="2">
    <source>
        <dbReference type="Proteomes" id="UP001157502"/>
    </source>
</evidence>
<sequence>MVTGRIQTYRSARGSCLVTQAETAVHEDDELVSPQQRREAGPEGRAIFVHLHPGERAPAREAKKPSLQAFHLVPHRDVPILVVRTATVRHVTRVRIQTSSLQGSAQRDVPPTLIQSCPTGHLVFPHWNCTDRRLEG</sequence>
<name>A0ACC2GCZ1_DALPE</name>
<accession>A0ACC2GCZ1</accession>
<protein>
    <submittedName>
        <fullName evidence="1">Uncharacterized protein</fullName>
    </submittedName>
</protein>
<gene>
    <name evidence="1" type="ORF">DPEC_G00170640</name>
</gene>
<proteinExistence type="predicted"/>
<dbReference type="Proteomes" id="UP001157502">
    <property type="component" value="Chromosome 14"/>
</dbReference>
<organism evidence="1 2">
    <name type="scientific">Dallia pectoralis</name>
    <name type="common">Alaska blackfish</name>
    <dbReference type="NCBI Taxonomy" id="75939"/>
    <lineage>
        <taxon>Eukaryota</taxon>
        <taxon>Metazoa</taxon>
        <taxon>Chordata</taxon>
        <taxon>Craniata</taxon>
        <taxon>Vertebrata</taxon>
        <taxon>Euteleostomi</taxon>
        <taxon>Actinopterygii</taxon>
        <taxon>Neopterygii</taxon>
        <taxon>Teleostei</taxon>
        <taxon>Protacanthopterygii</taxon>
        <taxon>Esociformes</taxon>
        <taxon>Umbridae</taxon>
        <taxon>Dallia</taxon>
    </lineage>
</organism>
<keyword evidence="2" id="KW-1185">Reference proteome</keyword>
<feature type="non-terminal residue" evidence="1">
    <location>
        <position position="136"/>
    </location>
</feature>
<reference evidence="1" key="1">
    <citation type="submission" date="2021-05" db="EMBL/GenBank/DDBJ databases">
        <authorList>
            <person name="Pan Q."/>
            <person name="Jouanno E."/>
            <person name="Zahm M."/>
            <person name="Klopp C."/>
            <person name="Cabau C."/>
            <person name="Louis A."/>
            <person name="Berthelot C."/>
            <person name="Parey E."/>
            <person name="Roest Crollius H."/>
            <person name="Montfort J."/>
            <person name="Robinson-Rechavi M."/>
            <person name="Bouchez O."/>
            <person name="Lampietro C."/>
            <person name="Lopez Roques C."/>
            <person name="Donnadieu C."/>
            <person name="Postlethwait J."/>
            <person name="Bobe J."/>
            <person name="Dillon D."/>
            <person name="Chandos A."/>
            <person name="von Hippel F."/>
            <person name="Guiguen Y."/>
        </authorList>
    </citation>
    <scope>NUCLEOTIDE SEQUENCE</scope>
    <source>
        <strain evidence="1">YG-Jan2019</strain>
    </source>
</reference>
<comment type="caution">
    <text evidence="1">The sequence shown here is derived from an EMBL/GenBank/DDBJ whole genome shotgun (WGS) entry which is preliminary data.</text>
</comment>
<dbReference type="EMBL" id="CM055741">
    <property type="protein sequence ID" value="KAJ8001549.1"/>
    <property type="molecule type" value="Genomic_DNA"/>
</dbReference>